<protein>
    <recommendedName>
        <fullName evidence="3">Tetratricopeptide repeat protein</fullName>
    </recommendedName>
</protein>
<gene>
    <name evidence="1" type="ORF">EMA8858_03717</name>
</gene>
<dbReference type="RefSeq" id="WP_238808359.1">
    <property type="nucleotide sequence ID" value="NZ_CAKLPY010000004.1"/>
</dbReference>
<evidence type="ECO:0008006" key="3">
    <source>
        <dbReference type="Google" id="ProtNLM"/>
    </source>
</evidence>
<accession>A0ABN8EWY8</accession>
<organism evidence="1 2">
    <name type="scientific">Emticicia aquatica</name>
    <dbReference type="NCBI Taxonomy" id="1681835"/>
    <lineage>
        <taxon>Bacteria</taxon>
        <taxon>Pseudomonadati</taxon>
        <taxon>Bacteroidota</taxon>
        <taxon>Cytophagia</taxon>
        <taxon>Cytophagales</taxon>
        <taxon>Leadbetterellaceae</taxon>
        <taxon>Emticicia</taxon>
    </lineage>
</organism>
<name>A0ABN8EWY8_9BACT</name>
<keyword evidence="2" id="KW-1185">Reference proteome</keyword>
<comment type="caution">
    <text evidence="1">The sequence shown here is derived from an EMBL/GenBank/DDBJ whole genome shotgun (WGS) entry which is preliminary data.</text>
</comment>
<evidence type="ECO:0000313" key="2">
    <source>
        <dbReference type="Proteomes" id="UP000837932"/>
    </source>
</evidence>
<evidence type="ECO:0000313" key="1">
    <source>
        <dbReference type="EMBL" id="CAH0997583.1"/>
    </source>
</evidence>
<reference evidence="1" key="1">
    <citation type="submission" date="2021-12" db="EMBL/GenBank/DDBJ databases">
        <authorList>
            <person name="Rodrigo-Torres L."/>
            <person name="Arahal R. D."/>
            <person name="Lucena T."/>
        </authorList>
    </citation>
    <scope>NUCLEOTIDE SEQUENCE</scope>
    <source>
        <strain evidence="1">CECT 8858</strain>
    </source>
</reference>
<dbReference type="Proteomes" id="UP000837932">
    <property type="component" value="Unassembled WGS sequence"/>
</dbReference>
<sequence length="492" mass="58798">MNILILQNLIQTLSKAEKKYFTQLTSLHEGDKKYLKLYEYLLTTKNIDAGNLEKTFTKHGLEAARKHLTYNLLKALRQVENDKNLENRLINDLKNAQILHRKGFIKESIEYLSKIKQTALDNELYTYFLMAAKLELQFLTRLQLAGLDEFELIKKQRKIEEILEHEMQVHRHSSLHEILLIRYWRTGTVNNLKDKTKLNDLLLEEYNILNNRNYRSFESQKLHLNFQSAYFMMIGDHEGSLKIFYELDTLFQKNAQHWVDSPTYYIYLLDGILTDLCAMERYVEMPFFVNRLRNIPSDSQDLNLQIELLTSYHQLTIFNHTNQFDNATKFLETQQQTIGKLIGNTPFNSQAQLCLTIAITYFWSENYKETLRFLNFMLNNYRSTFSYQIYVQSRLLFLITQYELTNFDYLRYEIRSFERKLKADKQEGFLENLLFDFLKKVTQKTINPLRIFESYLEKIHELNDSSSQHKLLKSLQIEQWMKKKIINANLTD</sequence>
<dbReference type="EMBL" id="CAKLPY010000004">
    <property type="protein sequence ID" value="CAH0997583.1"/>
    <property type="molecule type" value="Genomic_DNA"/>
</dbReference>
<proteinExistence type="predicted"/>